<evidence type="ECO:0000256" key="14">
    <source>
        <dbReference type="ARBA" id="ARBA00029440"/>
    </source>
</evidence>
<name>A0A537LEY0_9BACT</name>
<dbReference type="EMBL" id="VBAJ01000225">
    <property type="protein sequence ID" value="TMJ06574.1"/>
    <property type="molecule type" value="Genomic_DNA"/>
</dbReference>
<dbReference type="PANTHER" id="PTHR11938:SF133">
    <property type="entry name" value="GLUTAMATE SYNTHASE (NADH)"/>
    <property type="match status" value="1"/>
</dbReference>
<keyword evidence="4" id="KW-0028">Amino-acid biosynthesis</keyword>
<dbReference type="Pfam" id="PF00310">
    <property type="entry name" value="GATase_2"/>
    <property type="match status" value="1"/>
</dbReference>
<feature type="non-terminal residue" evidence="16">
    <location>
        <position position="82"/>
    </location>
</feature>
<keyword evidence="6" id="KW-0288">FMN</keyword>
<dbReference type="PROSITE" id="PS51278">
    <property type="entry name" value="GATASE_TYPE_2"/>
    <property type="match status" value="1"/>
</dbReference>
<dbReference type="GO" id="GO:0046872">
    <property type="term" value="F:metal ion binding"/>
    <property type="evidence" value="ECO:0007669"/>
    <property type="project" value="UniProtKB-KW"/>
</dbReference>
<keyword evidence="13" id="KW-0003">3Fe-4S</keyword>
<accession>A0A537LEY0</accession>
<evidence type="ECO:0000256" key="2">
    <source>
        <dbReference type="ARBA" id="ARBA00001927"/>
    </source>
</evidence>
<evidence type="ECO:0000256" key="10">
    <source>
        <dbReference type="ARBA" id="ARBA00023004"/>
    </source>
</evidence>
<keyword evidence="9" id="KW-0560">Oxidoreductase</keyword>
<comment type="caution">
    <text evidence="16">The sequence shown here is derived from an EMBL/GenBank/DDBJ whole genome shotgun (WGS) entry which is preliminary data.</text>
</comment>
<dbReference type="InterPro" id="IPR017932">
    <property type="entry name" value="GATase_2_dom"/>
</dbReference>
<keyword evidence="11" id="KW-0411">Iron-sulfur</keyword>
<dbReference type="InterPro" id="IPR029055">
    <property type="entry name" value="Ntn_hydrolases_N"/>
</dbReference>
<evidence type="ECO:0000256" key="6">
    <source>
        <dbReference type="ARBA" id="ARBA00022643"/>
    </source>
</evidence>
<evidence type="ECO:0000259" key="15">
    <source>
        <dbReference type="PROSITE" id="PS51278"/>
    </source>
</evidence>
<dbReference type="GO" id="GO:0051538">
    <property type="term" value="F:3 iron, 4 sulfur cluster binding"/>
    <property type="evidence" value="ECO:0007669"/>
    <property type="project" value="UniProtKB-KW"/>
</dbReference>
<protein>
    <recommendedName>
        <fullName evidence="15">Glutamine amidotransferase type-2 domain-containing protein</fullName>
    </recommendedName>
</protein>
<comment type="pathway">
    <text evidence="14">Amino-acid biosynthesis.</text>
</comment>
<feature type="domain" description="Glutamine amidotransferase type-2" evidence="15">
    <location>
        <begin position="32"/>
        <end position="82"/>
    </location>
</feature>
<evidence type="ECO:0000256" key="4">
    <source>
        <dbReference type="ARBA" id="ARBA00022605"/>
    </source>
</evidence>
<evidence type="ECO:0000256" key="7">
    <source>
        <dbReference type="ARBA" id="ARBA00022723"/>
    </source>
</evidence>
<comment type="cofactor">
    <cofactor evidence="2">
        <name>[3Fe-4S] cluster</name>
        <dbReference type="ChEBI" id="CHEBI:21137"/>
    </cofactor>
</comment>
<keyword evidence="7" id="KW-0479">Metal-binding</keyword>
<evidence type="ECO:0000256" key="11">
    <source>
        <dbReference type="ARBA" id="ARBA00023014"/>
    </source>
</evidence>
<reference evidence="16 17" key="1">
    <citation type="journal article" date="2019" name="Nat. Microbiol.">
        <title>Mediterranean grassland soil C-N compound turnover is dependent on rainfall and depth, and is mediated by genomically divergent microorganisms.</title>
        <authorList>
            <person name="Diamond S."/>
            <person name="Andeer P.F."/>
            <person name="Li Z."/>
            <person name="Crits-Christoph A."/>
            <person name="Burstein D."/>
            <person name="Anantharaman K."/>
            <person name="Lane K.R."/>
            <person name="Thomas B.C."/>
            <person name="Pan C."/>
            <person name="Northen T.R."/>
            <person name="Banfield J.F."/>
        </authorList>
    </citation>
    <scope>NUCLEOTIDE SEQUENCE [LARGE SCALE GENOMIC DNA]</scope>
    <source>
        <strain evidence="16">NP_2</strain>
    </source>
</reference>
<evidence type="ECO:0000256" key="9">
    <source>
        <dbReference type="ARBA" id="ARBA00023002"/>
    </source>
</evidence>
<sequence length="82" mass="8689">MRSRRLGLLRILRRLVTGRPMNDGLATERDACGVGFVADARGRRSHTILQHALTAVANLSHRGAVAADGKTGDGAGVMTQLP</sequence>
<dbReference type="GO" id="GO:0006537">
    <property type="term" value="P:glutamate biosynthetic process"/>
    <property type="evidence" value="ECO:0007669"/>
    <property type="project" value="UniProtKB-KW"/>
</dbReference>
<comment type="similarity">
    <text evidence="3">Belongs to the glutamate synthase family.</text>
</comment>
<comment type="cofactor">
    <cofactor evidence="1">
        <name>FMN</name>
        <dbReference type="ChEBI" id="CHEBI:58210"/>
    </cofactor>
</comment>
<keyword evidence="8" id="KW-0315">Glutamine amidotransferase</keyword>
<evidence type="ECO:0000256" key="13">
    <source>
        <dbReference type="ARBA" id="ARBA00023291"/>
    </source>
</evidence>
<evidence type="ECO:0000256" key="3">
    <source>
        <dbReference type="ARBA" id="ARBA00009716"/>
    </source>
</evidence>
<evidence type="ECO:0000256" key="5">
    <source>
        <dbReference type="ARBA" id="ARBA00022630"/>
    </source>
</evidence>
<dbReference type="InterPro" id="IPR050711">
    <property type="entry name" value="ET-N_metabolism_enzyme"/>
</dbReference>
<proteinExistence type="inferred from homology"/>
<dbReference type="Gene3D" id="3.60.20.10">
    <property type="entry name" value="Glutamine Phosphoribosylpyrophosphate, subunit 1, domain 1"/>
    <property type="match status" value="1"/>
</dbReference>
<evidence type="ECO:0000313" key="16">
    <source>
        <dbReference type="EMBL" id="TMJ06574.1"/>
    </source>
</evidence>
<dbReference type="SUPFAM" id="SSF56235">
    <property type="entry name" value="N-terminal nucleophile aminohydrolases (Ntn hydrolases)"/>
    <property type="match status" value="1"/>
</dbReference>
<dbReference type="PANTHER" id="PTHR11938">
    <property type="entry name" value="FAD NADPH DEHYDROGENASE/OXIDOREDUCTASE"/>
    <property type="match status" value="1"/>
</dbReference>
<dbReference type="GO" id="GO:0015930">
    <property type="term" value="F:glutamate synthase activity"/>
    <property type="evidence" value="ECO:0007669"/>
    <property type="project" value="TreeGrafter"/>
</dbReference>
<evidence type="ECO:0000256" key="12">
    <source>
        <dbReference type="ARBA" id="ARBA00023164"/>
    </source>
</evidence>
<keyword evidence="12" id="KW-0314">Glutamate biosynthesis</keyword>
<keyword evidence="10" id="KW-0408">Iron</keyword>
<dbReference type="Proteomes" id="UP000318661">
    <property type="component" value="Unassembled WGS sequence"/>
</dbReference>
<evidence type="ECO:0000256" key="8">
    <source>
        <dbReference type="ARBA" id="ARBA00022962"/>
    </source>
</evidence>
<gene>
    <name evidence="16" type="ORF">E6G99_08740</name>
</gene>
<evidence type="ECO:0000256" key="1">
    <source>
        <dbReference type="ARBA" id="ARBA00001917"/>
    </source>
</evidence>
<dbReference type="AlphaFoldDB" id="A0A537LEY0"/>
<keyword evidence="5" id="KW-0285">Flavoprotein</keyword>
<organism evidence="16 17">
    <name type="scientific">Candidatus Segetimicrobium genomatis</name>
    <dbReference type="NCBI Taxonomy" id="2569760"/>
    <lineage>
        <taxon>Bacteria</taxon>
        <taxon>Bacillati</taxon>
        <taxon>Candidatus Sysuimicrobiota</taxon>
        <taxon>Candidatus Sysuimicrobiia</taxon>
        <taxon>Candidatus Sysuimicrobiales</taxon>
        <taxon>Candidatus Segetimicrobiaceae</taxon>
        <taxon>Candidatus Segetimicrobium</taxon>
    </lineage>
</organism>
<evidence type="ECO:0000313" key="17">
    <source>
        <dbReference type="Proteomes" id="UP000318661"/>
    </source>
</evidence>
<dbReference type="GO" id="GO:0019676">
    <property type="term" value="P:ammonia assimilation cycle"/>
    <property type="evidence" value="ECO:0007669"/>
    <property type="project" value="TreeGrafter"/>
</dbReference>